<feature type="transmembrane region" description="Helical" evidence="16">
    <location>
        <begin position="384"/>
        <end position="402"/>
    </location>
</feature>
<evidence type="ECO:0000256" key="13">
    <source>
        <dbReference type="ARBA" id="ARBA00023136"/>
    </source>
</evidence>
<keyword evidence="19" id="KW-1185">Reference proteome</keyword>
<evidence type="ECO:0000313" key="19">
    <source>
        <dbReference type="Proteomes" id="UP000185944"/>
    </source>
</evidence>
<sequence>MHAMHVAKGGALVGAWMSRSVMVLGVAVGLWMRLRPMAWAGETINEYDPWFNFRCSEYLWNHGVRAFLRWRDEDTWVPVGRAVGETTYPCFMIGANLVHLVLEAVLPYSMTHYQVCCLMPVFCFVISCYLLWRISGALFDGTPWAREKKLVGLAMFSLSGGILEKTVTGAFDYEGLSLVWVLGVVLVYGVVDRPWVELGVLQSLFMSTWGGSVFTDLIVAASEVTRARSASVFGGTLLLGGISLIAGVAGLVFTFTSALNTGMGVRLLGVCGVLGVGVLRYFRGYWRKVALWGGVAASVAVGAGAWACQSLGFERVQGLARESLGRNKLYNMFFSQRNHPLVMSISEHRPPSVGTMVYLGGVFFFGVPLAAPWFLMKQSCQKTWKLRVAVFWGCVLSCAMFLKMERFAFLVSPFLSLVFAELVTDLAFGKLFHDWRWPKWGRVCSGLTRMGAVAVFGAHVFYALHSGLGLSSDVVIVLKGEARGKTVIIDDFREAAMFLKNNTKADSVVISWWDYGYQITGMAKRATVVDNNTNNFSRIGEVAGLFAGPERDLSEKTPLIQSIRSKRVHADIFIYAVCGHKAKYTQADICKLSWMLKISENPLLDPHKYYFWTEDGGSAEMSSLNYLNHKNQTLFGKPVFISPHLKESLLYKLSFFGYDSSIRLTNLSLFFETLNGVVRVYRLRTERGEHSEPEIK</sequence>
<dbReference type="GO" id="GO:0016020">
    <property type="term" value="C:membrane"/>
    <property type="evidence" value="ECO:0007669"/>
    <property type="project" value="InterPro"/>
</dbReference>
<dbReference type="GO" id="GO:0046872">
    <property type="term" value="F:metal ion binding"/>
    <property type="evidence" value="ECO:0007669"/>
    <property type="project" value="UniProtKB-KW"/>
</dbReference>
<keyword evidence="12 16" id="KW-1133">Transmembrane helix</keyword>
<feature type="domain" description="Oligosaccharyl transferase STT3 N-terminal" evidence="17">
    <location>
        <begin position="43"/>
        <end position="381"/>
    </location>
</feature>
<evidence type="ECO:0000256" key="6">
    <source>
        <dbReference type="ARBA" id="ARBA00012605"/>
    </source>
</evidence>
<evidence type="ECO:0000313" key="18">
    <source>
        <dbReference type="EMBL" id="OAG29927.1"/>
    </source>
</evidence>
<evidence type="ECO:0000256" key="2">
    <source>
        <dbReference type="ARBA" id="ARBA00001946"/>
    </source>
</evidence>
<keyword evidence="10" id="KW-0479">Metal-binding</keyword>
<evidence type="ECO:0000256" key="16">
    <source>
        <dbReference type="SAM" id="Phobius"/>
    </source>
</evidence>
<feature type="transmembrane region" description="Helical" evidence="16">
    <location>
        <begin position="112"/>
        <end position="132"/>
    </location>
</feature>
<keyword evidence="9 16" id="KW-0812">Transmembrane</keyword>
<dbReference type="InterPro" id="IPR003674">
    <property type="entry name" value="Oligo_trans_STT3"/>
</dbReference>
<dbReference type="STRING" id="1805483.A0A177EDB9"/>
<evidence type="ECO:0000256" key="8">
    <source>
        <dbReference type="ARBA" id="ARBA00022679"/>
    </source>
</evidence>
<comment type="caution">
    <text evidence="18">The sequence shown here is derived from an EMBL/GenBank/DDBJ whole genome shotgun (WGS) entry which is preliminary data.</text>
</comment>
<dbReference type="EC" id="2.4.99.18" evidence="6"/>
<dbReference type="GO" id="GO:0043687">
    <property type="term" value="P:post-translational protein modification"/>
    <property type="evidence" value="ECO:0007669"/>
    <property type="project" value="TreeGrafter"/>
</dbReference>
<organism evidence="18 19">
    <name type="scientific">Nematocida displodere</name>
    <dbReference type="NCBI Taxonomy" id="1805483"/>
    <lineage>
        <taxon>Eukaryota</taxon>
        <taxon>Fungi</taxon>
        <taxon>Fungi incertae sedis</taxon>
        <taxon>Microsporidia</taxon>
        <taxon>Nematocida</taxon>
    </lineage>
</organism>
<evidence type="ECO:0000256" key="3">
    <source>
        <dbReference type="ARBA" id="ARBA00004127"/>
    </source>
</evidence>
<dbReference type="GO" id="GO:0012505">
    <property type="term" value="C:endomembrane system"/>
    <property type="evidence" value="ECO:0007669"/>
    <property type="project" value="UniProtKB-SubCell"/>
</dbReference>
<dbReference type="RefSeq" id="XP_067544479.1">
    <property type="nucleotide sequence ID" value="XM_067688892.1"/>
</dbReference>
<name>A0A177EDB9_9MICR</name>
<comment type="subcellular location">
    <subcellularLocation>
        <location evidence="3">Endomembrane system</location>
        <topology evidence="3">Multi-pass membrane protein</topology>
    </subcellularLocation>
</comment>
<evidence type="ECO:0000256" key="5">
    <source>
        <dbReference type="ARBA" id="ARBA00010810"/>
    </source>
</evidence>
<dbReference type="OrthoDB" id="10261066at2759"/>
<dbReference type="VEuPathDB" id="MicrosporidiaDB:NEDG_01474"/>
<evidence type="ECO:0000256" key="1">
    <source>
        <dbReference type="ARBA" id="ARBA00001936"/>
    </source>
</evidence>
<evidence type="ECO:0000256" key="15">
    <source>
        <dbReference type="ARBA" id="ARBA00048829"/>
    </source>
</evidence>
<evidence type="ECO:0000256" key="10">
    <source>
        <dbReference type="ARBA" id="ARBA00022723"/>
    </source>
</evidence>
<evidence type="ECO:0000256" key="11">
    <source>
        <dbReference type="ARBA" id="ARBA00022842"/>
    </source>
</evidence>
<dbReference type="GO" id="GO:0018279">
    <property type="term" value="P:protein N-linked glycosylation via asparagine"/>
    <property type="evidence" value="ECO:0007669"/>
    <property type="project" value="TreeGrafter"/>
</dbReference>
<dbReference type="Gene3D" id="3.40.50.12610">
    <property type="match status" value="1"/>
</dbReference>
<dbReference type="UniPathway" id="UPA00378"/>
<accession>A0A177EDB9</accession>
<feature type="transmembrane region" description="Helical" evidence="16">
    <location>
        <begin position="356"/>
        <end position="375"/>
    </location>
</feature>
<dbReference type="PANTHER" id="PTHR13872:SF1">
    <property type="entry name" value="DOLICHYL-DIPHOSPHOOLIGOSACCHARIDE--PROTEIN GLYCOSYLTRANSFERASE SUBUNIT STT3B"/>
    <property type="match status" value="1"/>
</dbReference>
<comment type="catalytic activity">
    <reaction evidence="15">
        <text>a di-trans,poly-cis-dolichyl diphosphooligosaccharide + L-asparaginyl-[protein] = N(4)-(oligosaccharide-(1-&gt;4)-N-acetyl-beta-D-glucosaminyl-(1-&gt;4)-N-acetyl-beta-D-glucosaminyl)-L-asparaginyl-[protein] + a di-trans,poly-cis-dolichyl diphosphate + H(+)</text>
        <dbReference type="Rhea" id="RHEA:22980"/>
        <dbReference type="Rhea" id="RHEA-COMP:12804"/>
        <dbReference type="Rhea" id="RHEA-COMP:12805"/>
        <dbReference type="Rhea" id="RHEA-COMP:19506"/>
        <dbReference type="Rhea" id="RHEA-COMP:19509"/>
        <dbReference type="ChEBI" id="CHEBI:15378"/>
        <dbReference type="ChEBI" id="CHEBI:50347"/>
        <dbReference type="ChEBI" id="CHEBI:57497"/>
        <dbReference type="ChEBI" id="CHEBI:57570"/>
        <dbReference type="ChEBI" id="CHEBI:132529"/>
        <dbReference type="EC" id="2.4.99.18"/>
    </reaction>
</comment>
<comment type="cofactor">
    <cofactor evidence="2">
        <name>Mg(2+)</name>
        <dbReference type="ChEBI" id="CHEBI:18420"/>
    </cofactor>
</comment>
<comment type="similarity">
    <text evidence="5">Belongs to the STT3 family.</text>
</comment>
<evidence type="ECO:0000256" key="14">
    <source>
        <dbReference type="ARBA" id="ARBA00023211"/>
    </source>
</evidence>
<feature type="transmembrane region" description="Helical" evidence="16">
    <location>
        <begin position="232"/>
        <end position="257"/>
    </location>
</feature>
<comment type="cofactor">
    <cofactor evidence="1">
        <name>Mn(2+)</name>
        <dbReference type="ChEBI" id="CHEBI:29035"/>
    </cofactor>
</comment>
<dbReference type="InterPro" id="IPR048307">
    <property type="entry name" value="STT3_N"/>
</dbReference>
<dbReference type="Proteomes" id="UP000185944">
    <property type="component" value="Unassembled WGS sequence"/>
</dbReference>
<feature type="transmembrane region" description="Helical" evidence="16">
    <location>
        <begin position="263"/>
        <end position="282"/>
    </location>
</feature>
<keyword evidence="8 18" id="KW-0808">Transferase</keyword>
<dbReference type="GO" id="GO:0004579">
    <property type="term" value="F:dolichyl-diphosphooligosaccharide-protein glycotransferase activity"/>
    <property type="evidence" value="ECO:0007669"/>
    <property type="project" value="UniProtKB-EC"/>
</dbReference>
<evidence type="ECO:0000256" key="12">
    <source>
        <dbReference type="ARBA" id="ARBA00022989"/>
    </source>
</evidence>
<reference evidence="18 19" key="1">
    <citation type="submission" date="2016-02" db="EMBL/GenBank/DDBJ databases">
        <title>Discovery of a natural microsporidian pathogen with a broad tissue tropism in Caenorhabditis elegans.</title>
        <authorList>
            <person name="Luallen R.J."/>
            <person name="Reinke A.W."/>
            <person name="Tong L."/>
            <person name="Botts M.R."/>
            <person name="Felix M.-A."/>
            <person name="Troemel E.R."/>
        </authorList>
    </citation>
    <scope>NUCLEOTIDE SEQUENCE [LARGE SCALE GENOMIC DNA]</scope>
    <source>
        <strain evidence="18 19">JUm2807</strain>
    </source>
</reference>
<keyword evidence="13 16" id="KW-0472">Membrane</keyword>
<keyword evidence="11" id="KW-0460">Magnesium</keyword>
<evidence type="ECO:0000256" key="4">
    <source>
        <dbReference type="ARBA" id="ARBA00004922"/>
    </source>
</evidence>
<dbReference type="EMBL" id="LTDL01000038">
    <property type="protein sequence ID" value="OAG29927.1"/>
    <property type="molecule type" value="Genomic_DNA"/>
</dbReference>
<feature type="transmembrane region" description="Helical" evidence="16">
    <location>
        <begin position="12"/>
        <end position="32"/>
    </location>
</feature>
<evidence type="ECO:0000256" key="9">
    <source>
        <dbReference type="ARBA" id="ARBA00022692"/>
    </source>
</evidence>
<evidence type="ECO:0000259" key="17">
    <source>
        <dbReference type="Pfam" id="PF02516"/>
    </source>
</evidence>
<protein>
    <recommendedName>
        <fullName evidence="6">dolichyl-diphosphooligosaccharide--protein glycotransferase</fullName>
        <ecNumber evidence="6">2.4.99.18</ecNumber>
    </recommendedName>
</protein>
<dbReference type="AlphaFoldDB" id="A0A177EDB9"/>
<keyword evidence="14" id="KW-0464">Manganese</keyword>
<keyword evidence="7" id="KW-0328">Glycosyltransferase</keyword>
<evidence type="ECO:0000256" key="7">
    <source>
        <dbReference type="ARBA" id="ARBA00022676"/>
    </source>
</evidence>
<gene>
    <name evidence="18" type="ORF">NEDG_01474</name>
</gene>
<dbReference type="GeneID" id="93647824"/>
<dbReference type="Pfam" id="PF02516">
    <property type="entry name" value="STT3"/>
    <property type="match status" value="1"/>
</dbReference>
<comment type="pathway">
    <text evidence="4">Protein modification; protein glycosylation.</text>
</comment>
<proteinExistence type="inferred from homology"/>
<dbReference type="PANTHER" id="PTHR13872">
    <property type="entry name" value="DOLICHYL-DIPHOSPHOOLIGOSACCHARIDE--PROTEIN GLYCOSYLTRANSFERASE SUBUNIT"/>
    <property type="match status" value="1"/>
</dbReference>
<feature type="transmembrane region" description="Helical" evidence="16">
    <location>
        <begin position="289"/>
        <end position="307"/>
    </location>
</feature>